<dbReference type="EMBL" id="BPUS01000018">
    <property type="protein sequence ID" value="GJH28826.1"/>
    <property type="molecule type" value="Genomic_DNA"/>
</dbReference>
<evidence type="ECO:0000313" key="2">
    <source>
        <dbReference type="Proteomes" id="UP001055111"/>
    </source>
</evidence>
<dbReference type="AlphaFoldDB" id="A0AA37IL59"/>
<dbReference type="RefSeq" id="WP_238215823.1">
    <property type="nucleotide sequence ID" value="NZ_BPUS01000018.1"/>
</dbReference>
<gene>
    <name evidence="1" type="ORF">CBA19CS42_29940</name>
</gene>
<name>A0AA37IL59_9BURK</name>
<comment type="caution">
    <text evidence="1">The sequence shown here is derived from an EMBL/GenBank/DDBJ whole genome shotgun (WGS) entry which is preliminary data.</text>
</comment>
<organism evidence="1 2">
    <name type="scientific">Caballeronia novacaledonica</name>
    <dbReference type="NCBI Taxonomy" id="1544861"/>
    <lineage>
        <taxon>Bacteria</taxon>
        <taxon>Pseudomonadati</taxon>
        <taxon>Pseudomonadota</taxon>
        <taxon>Betaproteobacteria</taxon>
        <taxon>Burkholderiales</taxon>
        <taxon>Burkholderiaceae</taxon>
        <taxon>Caballeronia</taxon>
    </lineage>
</organism>
<sequence length="239" mass="27191">MTDLLEKVLHSHGGLDNWRRVNTIDFRLTFRGAALALKQQPHGLRNVLVKIDARRPRTLITPYPAPGSRGVVDNGRVTIETDAGVKTSVLDEPRKTFEGHERQSPWSESQLLYFVGYALQNYMTMPFLLANDGVRCEEVASHEEHGQSWRVLKVNFPSGIHVHCSEQKVYFNEAGYLVRNDYTPDVSRGTASHYTFDHQNFDGFIFPAHRRVVQREPNGQTLFTAPSIFRLDIESVVPS</sequence>
<dbReference type="Proteomes" id="UP001055111">
    <property type="component" value="Unassembled WGS sequence"/>
</dbReference>
<protein>
    <submittedName>
        <fullName evidence="1">Uncharacterized protein</fullName>
    </submittedName>
</protein>
<reference evidence="1" key="1">
    <citation type="submission" date="2022-09" db="EMBL/GenBank/DDBJ databases">
        <title>Isolation and characterization of 3-chlorobenzoate degrading bacteria from soils in Shizuoka.</title>
        <authorList>
            <person name="Ifat A."/>
            <person name="Ogawa N."/>
            <person name="Kimbara K."/>
            <person name="Moriuchi R."/>
            <person name="Dohra H."/>
            <person name="Shintani M."/>
        </authorList>
    </citation>
    <scope>NUCLEOTIDE SEQUENCE</scope>
    <source>
        <strain evidence="1">19CS4-2</strain>
    </source>
</reference>
<evidence type="ECO:0000313" key="1">
    <source>
        <dbReference type="EMBL" id="GJH28826.1"/>
    </source>
</evidence>
<accession>A0AA37IL59</accession>
<proteinExistence type="predicted"/>